<proteinExistence type="predicted"/>
<reference evidence="2" key="1">
    <citation type="submission" date="2008-05" db="EMBL/GenBank/DDBJ databases">
        <title>Genetic element carrying erm(TR)in Streptococcus pyogenes.</title>
        <authorList>
            <person name="Bacciaglia A."/>
            <person name="Brenciani A."/>
            <person name="Varaldo P.E."/>
            <person name="Giovanetti E."/>
        </authorList>
    </citation>
    <scope>NUCLEOTIDE SEQUENCE</scope>
    <source>
        <strain evidence="2">C1</strain>
    </source>
</reference>
<organism evidence="2">
    <name type="scientific">Streptococcus pyogenes</name>
    <dbReference type="NCBI Taxonomy" id="1314"/>
    <lineage>
        <taxon>Bacteria</taxon>
        <taxon>Bacillati</taxon>
        <taxon>Bacillota</taxon>
        <taxon>Bacilli</taxon>
        <taxon>Lactobacillales</taxon>
        <taxon>Streptococcaceae</taxon>
        <taxon>Streptococcus</taxon>
    </lineage>
</organism>
<dbReference type="EMBL" id="FM162351">
    <property type="protein sequence ID" value="CAQ56292.1"/>
    <property type="molecule type" value="Genomic_DNA"/>
</dbReference>
<feature type="transmembrane region" description="Helical" evidence="1">
    <location>
        <begin position="21"/>
        <end position="39"/>
    </location>
</feature>
<keyword evidence="1" id="KW-1133">Transmembrane helix</keyword>
<evidence type="ECO:0000313" key="2">
    <source>
        <dbReference type="EMBL" id="CAQ56292.1"/>
    </source>
</evidence>
<evidence type="ECO:0000256" key="1">
    <source>
        <dbReference type="SAM" id="Phobius"/>
    </source>
</evidence>
<keyword evidence="1" id="KW-0472">Membrane</keyword>
<keyword evidence="1" id="KW-0812">Transmembrane</keyword>
<dbReference type="AlphaFoldDB" id="B7UEN1"/>
<sequence>MDRRANMVSGKGKRRIYSSKYSLSSIVYCSICGDIYRRIAWNNRGKKKTSYL</sequence>
<name>B7UEN1_STRPY</name>
<accession>B7UEN1</accession>
<protein>
    <submittedName>
        <fullName evidence="2">DNA recombinase</fullName>
    </submittedName>
</protein>